<accession>A0A4U5JLN0</accession>
<keyword evidence="3 6" id="KW-0812">Transmembrane</keyword>
<gene>
    <name evidence="7" type="ORF">FCE95_10625</name>
</gene>
<dbReference type="RefSeq" id="WP_137266990.1">
    <property type="nucleotide sequence ID" value="NZ_SZUA01000002.1"/>
</dbReference>
<comment type="caution">
    <text evidence="7">The sequence shown here is derived from an EMBL/GenBank/DDBJ whole genome shotgun (WGS) entry which is preliminary data.</text>
</comment>
<evidence type="ECO:0000256" key="5">
    <source>
        <dbReference type="ARBA" id="ARBA00023136"/>
    </source>
</evidence>
<evidence type="ECO:0000256" key="4">
    <source>
        <dbReference type="ARBA" id="ARBA00022989"/>
    </source>
</evidence>
<proteinExistence type="predicted"/>
<name>A0A4U5JLN0_9GAMM</name>
<feature type="transmembrane region" description="Helical" evidence="6">
    <location>
        <begin position="38"/>
        <end position="61"/>
    </location>
</feature>
<sequence length="128" mass="12900">MHDPIAAGRRSALRAAAVQAVVALLVALLFLAQGPQAALAAGIGGGALALGNALAAGVSLGGIVQARVAFARLLLGALLKWTIAIVVLVIALGVWRLPPLPMVVGLAAATLAYLLALNVRQTVKRTQT</sequence>
<evidence type="ECO:0000313" key="8">
    <source>
        <dbReference type="Proteomes" id="UP000308707"/>
    </source>
</evidence>
<keyword evidence="2" id="KW-1003">Cell membrane</keyword>
<feature type="transmembrane region" description="Helical" evidence="6">
    <location>
        <begin position="100"/>
        <end position="119"/>
    </location>
</feature>
<organism evidence="7 8">
    <name type="scientific">Luteimonas gilva</name>
    <dbReference type="NCBI Taxonomy" id="2572684"/>
    <lineage>
        <taxon>Bacteria</taxon>
        <taxon>Pseudomonadati</taxon>
        <taxon>Pseudomonadota</taxon>
        <taxon>Gammaproteobacteria</taxon>
        <taxon>Lysobacterales</taxon>
        <taxon>Lysobacteraceae</taxon>
        <taxon>Luteimonas</taxon>
    </lineage>
</organism>
<reference evidence="7 8" key="1">
    <citation type="submission" date="2019-04" db="EMBL/GenBank/DDBJ databases">
        <title>Reference strain of H23.</title>
        <authorList>
            <person name="Luo X."/>
        </authorList>
    </citation>
    <scope>NUCLEOTIDE SEQUENCE [LARGE SCALE GENOMIC DNA]</scope>
    <source>
        <strain evidence="7 8">H23</strain>
    </source>
</reference>
<dbReference type="GO" id="GO:0005886">
    <property type="term" value="C:plasma membrane"/>
    <property type="evidence" value="ECO:0007669"/>
    <property type="project" value="UniProtKB-SubCell"/>
</dbReference>
<dbReference type="Proteomes" id="UP000308707">
    <property type="component" value="Unassembled WGS sequence"/>
</dbReference>
<evidence type="ECO:0000313" key="7">
    <source>
        <dbReference type="EMBL" id="TKR30560.1"/>
    </source>
</evidence>
<protein>
    <recommendedName>
        <fullName evidence="9">ATP synthase subunit I</fullName>
    </recommendedName>
</protein>
<evidence type="ECO:0000256" key="3">
    <source>
        <dbReference type="ARBA" id="ARBA00022692"/>
    </source>
</evidence>
<evidence type="ECO:0000256" key="2">
    <source>
        <dbReference type="ARBA" id="ARBA00022475"/>
    </source>
</evidence>
<evidence type="ECO:0000256" key="6">
    <source>
        <dbReference type="SAM" id="Phobius"/>
    </source>
</evidence>
<dbReference type="InterPro" id="IPR006311">
    <property type="entry name" value="TAT_signal"/>
</dbReference>
<dbReference type="EMBL" id="SZUA01000002">
    <property type="protein sequence ID" value="TKR30560.1"/>
    <property type="molecule type" value="Genomic_DNA"/>
</dbReference>
<keyword evidence="8" id="KW-1185">Reference proteome</keyword>
<dbReference type="PROSITE" id="PS51318">
    <property type="entry name" value="TAT"/>
    <property type="match status" value="1"/>
</dbReference>
<dbReference type="Pfam" id="PF03899">
    <property type="entry name" value="ATP-synt_I"/>
    <property type="match status" value="1"/>
</dbReference>
<evidence type="ECO:0008006" key="9">
    <source>
        <dbReference type="Google" id="ProtNLM"/>
    </source>
</evidence>
<dbReference type="AlphaFoldDB" id="A0A4U5JLN0"/>
<feature type="transmembrane region" description="Helical" evidence="6">
    <location>
        <begin position="12"/>
        <end position="32"/>
    </location>
</feature>
<dbReference type="InterPro" id="IPR005598">
    <property type="entry name" value="ATP_synth_I"/>
</dbReference>
<comment type="subcellular location">
    <subcellularLocation>
        <location evidence="1">Cell membrane</location>
        <topology evidence="1">Multi-pass membrane protein</topology>
    </subcellularLocation>
</comment>
<feature type="transmembrane region" description="Helical" evidence="6">
    <location>
        <begin position="73"/>
        <end position="94"/>
    </location>
</feature>
<evidence type="ECO:0000256" key="1">
    <source>
        <dbReference type="ARBA" id="ARBA00004651"/>
    </source>
</evidence>
<keyword evidence="5 6" id="KW-0472">Membrane</keyword>
<keyword evidence="4 6" id="KW-1133">Transmembrane helix</keyword>